<organism evidence="6 7">
    <name type="scientific">Megasphaera hexanoica</name>
    <dbReference type="NCBI Taxonomy" id="1675036"/>
    <lineage>
        <taxon>Bacteria</taxon>
        <taxon>Bacillati</taxon>
        <taxon>Bacillota</taxon>
        <taxon>Negativicutes</taxon>
        <taxon>Veillonellales</taxon>
        <taxon>Veillonellaceae</taxon>
        <taxon>Megasphaera</taxon>
    </lineage>
</organism>
<feature type="region of interest" description="Disordered" evidence="3">
    <location>
        <begin position="77"/>
        <end position="114"/>
    </location>
</feature>
<comment type="caution">
    <text evidence="6">The sequence shown here is derived from an EMBL/GenBank/DDBJ whole genome shotgun (WGS) entry which is preliminary data.</text>
</comment>
<dbReference type="CDD" id="cd06471">
    <property type="entry name" value="ACD_LpsHSP_like"/>
    <property type="match status" value="1"/>
</dbReference>
<sequence>MRNLFPVSTDFAFPDSTFDNFFNGLFQPTAETQVKLPKVDIEDTGKAYILTADLPGMTKKDISITYANDILTIGAQHKEETEEKSPEANTNDQKISNNSDVAEKSSKAPAKEERHFIRKERTNTVYSRQFVVRNIQRDGIEASFENGVLTITLPKQDPDAIQASQRIDIK</sequence>
<evidence type="ECO:0000313" key="6">
    <source>
        <dbReference type="EMBL" id="NME28053.1"/>
    </source>
</evidence>
<dbReference type="Proteomes" id="UP000591071">
    <property type="component" value="Unassembled WGS sequence"/>
</dbReference>
<dbReference type="InterPro" id="IPR008978">
    <property type="entry name" value="HSP20-like_chaperone"/>
</dbReference>
<dbReference type="PROSITE" id="PS01031">
    <property type="entry name" value="SHSP"/>
    <property type="match status" value="1"/>
</dbReference>
<dbReference type="EMBL" id="JBIEKR010000008">
    <property type="protein sequence ID" value="MFG6273631.1"/>
    <property type="molecule type" value="Genomic_DNA"/>
</dbReference>
<evidence type="ECO:0000313" key="8">
    <source>
        <dbReference type="Proteomes" id="UP001605989"/>
    </source>
</evidence>
<evidence type="ECO:0000256" key="1">
    <source>
        <dbReference type="PROSITE-ProRule" id="PRU00285"/>
    </source>
</evidence>
<gene>
    <name evidence="5" type="ORF">ACGTZG_10550</name>
    <name evidence="6" type="ORF">HF872_05380</name>
</gene>
<feature type="compositionally biased region" description="Polar residues" evidence="3">
    <location>
        <begin position="87"/>
        <end position="100"/>
    </location>
</feature>
<dbReference type="EMBL" id="JABAFG010000007">
    <property type="protein sequence ID" value="NME28053.1"/>
    <property type="molecule type" value="Genomic_DNA"/>
</dbReference>
<dbReference type="AlphaFoldDB" id="A0A848C0E5"/>
<comment type="similarity">
    <text evidence="1 2">Belongs to the small heat shock protein (HSP20) family.</text>
</comment>
<dbReference type="SUPFAM" id="SSF49764">
    <property type="entry name" value="HSP20-like chaperones"/>
    <property type="match status" value="1"/>
</dbReference>
<feature type="compositionally biased region" description="Basic and acidic residues" evidence="3">
    <location>
        <begin position="101"/>
        <end position="114"/>
    </location>
</feature>
<dbReference type="PANTHER" id="PTHR11527">
    <property type="entry name" value="HEAT-SHOCK PROTEIN 20 FAMILY MEMBER"/>
    <property type="match status" value="1"/>
</dbReference>
<evidence type="ECO:0000313" key="5">
    <source>
        <dbReference type="EMBL" id="MFG6273631.1"/>
    </source>
</evidence>
<dbReference type="InterPro" id="IPR031107">
    <property type="entry name" value="Small_HSP"/>
</dbReference>
<evidence type="ECO:0000313" key="7">
    <source>
        <dbReference type="Proteomes" id="UP000591071"/>
    </source>
</evidence>
<dbReference type="Gene3D" id="2.60.40.790">
    <property type="match status" value="1"/>
</dbReference>
<evidence type="ECO:0000256" key="2">
    <source>
        <dbReference type="RuleBase" id="RU003616"/>
    </source>
</evidence>
<feature type="compositionally biased region" description="Basic and acidic residues" evidence="3">
    <location>
        <begin position="77"/>
        <end position="86"/>
    </location>
</feature>
<feature type="domain" description="SHSP" evidence="4">
    <location>
        <begin position="30"/>
        <end position="170"/>
    </location>
</feature>
<accession>A0A848C0E5</accession>
<dbReference type="Pfam" id="PF00011">
    <property type="entry name" value="HSP20"/>
    <property type="match status" value="2"/>
</dbReference>
<evidence type="ECO:0000259" key="4">
    <source>
        <dbReference type="PROSITE" id="PS01031"/>
    </source>
</evidence>
<protein>
    <submittedName>
        <fullName evidence="6">Hsp20/alpha crystallin family protein</fullName>
    </submittedName>
</protein>
<dbReference type="KEGG" id="mhw:ACT01_00060"/>
<proteinExistence type="inferred from homology"/>
<reference evidence="6 7" key="1">
    <citation type="submission" date="2020-04" db="EMBL/GenBank/DDBJ databases">
        <authorList>
            <person name="Hitch T.C.A."/>
            <person name="Wylensek D."/>
            <person name="Clavel T."/>
        </authorList>
    </citation>
    <scope>NUCLEOTIDE SEQUENCE [LARGE SCALE GENOMIC DNA]</scope>
    <source>
        <strain evidence="6 7">Oil-RF-744-FAT-WT-6-1</strain>
    </source>
</reference>
<name>A0A848C0E5_9FIRM</name>
<dbReference type="InterPro" id="IPR002068">
    <property type="entry name" value="A-crystallin/Hsp20_dom"/>
</dbReference>
<dbReference type="RefSeq" id="WP_059076965.1">
    <property type="nucleotide sequence ID" value="NZ_CP011940.1"/>
</dbReference>
<keyword evidence="8" id="KW-1185">Reference proteome</keyword>
<evidence type="ECO:0000256" key="3">
    <source>
        <dbReference type="SAM" id="MobiDB-lite"/>
    </source>
</evidence>
<dbReference type="Proteomes" id="UP001605989">
    <property type="component" value="Unassembled WGS sequence"/>
</dbReference>
<reference evidence="5 8" key="2">
    <citation type="submission" date="2024-10" db="EMBL/GenBank/DDBJ databases">
        <authorList>
            <person name="Sang B.-I."/>
            <person name="Prabhaharan D."/>
        </authorList>
    </citation>
    <scope>NUCLEOTIDE SEQUENCE [LARGE SCALE GENOMIC DNA]</scope>
    <source>
        <strain evidence="5 8">MH</strain>
    </source>
</reference>